<accession>A0A9W8MGD3</accession>
<keyword evidence="3" id="KW-1185">Reference proteome</keyword>
<evidence type="ECO:0000313" key="3">
    <source>
        <dbReference type="Proteomes" id="UP001140091"/>
    </source>
</evidence>
<reference evidence="2" key="1">
    <citation type="submission" date="2022-06" db="EMBL/GenBank/DDBJ databases">
        <title>Genome Sequence of Candolleomyces eurysporus.</title>
        <authorList>
            <person name="Buettner E."/>
        </authorList>
    </citation>
    <scope>NUCLEOTIDE SEQUENCE</scope>
    <source>
        <strain evidence="2">VTCC 930004</strain>
    </source>
</reference>
<dbReference type="AlphaFoldDB" id="A0A9W8MGD3"/>
<evidence type="ECO:0000256" key="1">
    <source>
        <dbReference type="SAM" id="MobiDB-lite"/>
    </source>
</evidence>
<feature type="compositionally biased region" description="Polar residues" evidence="1">
    <location>
        <begin position="125"/>
        <end position="146"/>
    </location>
</feature>
<comment type="caution">
    <text evidence="2">The sequence shown here is derived from an EMBL/GenBank/DDBJ whole genome shotgun (WGS) entry which is preliminary data.</text>
</comment>
<evidence type="ECO:0000313" key="2">
    <source>
        <dbReference type="EMBL" id="KAJ2927579.1"/>
    </source>
</evidence>
<name>A0A9W8MGD3_9AGAR</name>
<dbReference type="EMBL" id="JANBPK010000976">
    <property type="protein sequence ID" value="KAJ2927579.1"/>
    <property type="molecule type" value="Genomic_DNA"/>
</dbReference>
<protein>
    <submittedName>
        <fullName evidence="2">Uncharacterized protein</fullName>
    </submittedName>
</protein>
<feature type="non-terminal residue" evidence="2">
    <location>
        <position position="424"/>
    </location>
</feature>
<gene>
    <name evidence="2" type="ORF">H1R20_g9514</name>
</gene>
<sequence length="424" mass="45417">MIITSKYGTFAFGKPRPTLPPDLDVMAKRQTPCRHHNPVVLLHSRIQTLAIRNGYKVEVATGIPLAKMIMTRTRLMIRFATTLTLAALQRSGKATQLQRYYDHEVLERLEHQLSGHPAPAPGLPTQPTGQLNVASSPNSPENVGSSQVQVRQVVAGPTPVSPDAMDVEHGEGGGGSSSDAIQSTHLLLPLPLPPPLPPPSPRPLSADVELAANADRGAGLAQPSPSRGEIAPAAVPIIVSTDLQSLGQPATVPEGSYGVDTAQTQDAPASFDVSVEGRTTATGYVLANRPRRPAHATATSALPPIPTRRGSPEYVPENDNLMFSEDSDANGDIDLVANAEQDDNDDALDTDHDHDMLNDENQRQHRSDSNATVATAPRNPGTGEHVALAGHLNVHIHNHERNRQFDQLIRTHLRGAFEGTSRGY</sequence>
<feature type="region of interest" description="Disordered" evidence="1">
    <location>
        <begin position="292"/>
        <end position="314"/>
    </location>
</feature>
<feature type="region of interest" description="Disordered" evidence="1">
    <location>
        <begin position="114"/>
        <end position="181"/>
    </location>
</feature>
<dbReference type="Proteomes" id="UP001140091">
    <property type="component" value="Unassembled WGS sequence"/>
</dbReference>
<feature type="compositionally biased region" description="Basic and acidic residues" evidence="1">
    <location>
        <begin position="349"/>
        <end position="368"/>
    </location>
</feature>
<feature type="region of interest" description="Disordered" evidence="1">
    <location>
        <begin position="341"/>
        <end position="383"/>
    </location>
</feature>
<proteinExistence type="predicted"/>
<organism evidence="2 3">
    <name type="scientific">Candolleomyces eurysporus</name>
    <dbReference type="NCBI Taxonomy" id="2828524"/>
    <lineage>
        <taxon>Eukaryota</taxon>
        <taxon>Fungi</taxon>
        <taxon>Dikarya</taxon>
        <taxon>Basidiomycota</taxon>
        <taxon>Agaricomycotina</taxon>
        <taxon>Agaricomycetes</taxon>
        <taxon>Agaricomycetidae</taxon>
        <taxon>Agaricales</taxon>
        <taxon>Agaricineae</taxon>
        <taxon>Psathyrellaceae</taxon>
        <taxon>Candolleomyces</taxon>
    </lineage>
</organism>